<dbReference type="Pfam" id="PF00990">
    <property type="entry name" value="GGDEF"/>
    <property type="match status" value="1"/>
</dbReference>
<organism evidence="4 5">
    <name type="scientific">Chloroflexus islandicus</name>
    <dbReference type="NCBI Taxonomy" id="1707952"/>
    <lineage>
        <taxon>Bacteria</taxon>
        <taxon>Bacillati</taxon>
        <taxon>Chloroflexota</taxon>
        <taxon>Chloroflexia</taxon>
        <taxon>Chloroflexales</taxon>
        <taxon>Chloroflexineae</taxon>
        <taxon>Chloroflexaceae</taxon>
        <taxon>Chloroflexus</taxon>
    </lineage>
</organism>
<dbReference type="InterPro" id="IPR000160">
    <property type="entry name" value="GGDEF_dom"/>
</dbReference>
<dbReference type="InterPro" id="IPR050469">
    <property type="entry name" value="Diguanylate_Cyclase"/>
</dbReference>
<proteinExistence type="predicted"/>
<feature type="domain" description="GGDEF" evidence="3">
    <location>
        <begin position="579"/>
        <end position="713"/>
    </location>
</feature>
<dbReference type="Gene3D" id="3.30.70.270">
    <property type="match status" value="1"/>
</dbReference>
<dbReference type="SMART" id="SM00086">
    <property type="entry name" value="PAC"/>
    <property type="match status" value="2"/>
</dbReference>
<evidence type="ECO:0000259" key="1">
    <source>
        <dbReference type="PROSITE" id="PS50112"/>
    </source>
</evidence>
<dbReference type="RefSeq" id="WP_066791055.1">
    <property type="nucleotide sequence ID" value="NZ_LWQS01000099.1"/>
</dbReference>
<dbReference type="SUPFAM" id="SSF55785">
    <property type="entry name" value="PYP-like sensor domain (PAS domain)"/>
    <property type="match status" value="2"/>
</dbReference>
<feature type="domain" description="PAS" evidence="1">
    <location>
        <begin position="254"/>
        <end position="306"/>
    </location>
</feature>
<evidence type="ECO:0000259" key="3">
    <source>
        <dbReference type="PROSITE" id="PS50887"/>
    </source>
</evidence>
<evidence type="ECO:0000313" key="5">
    <source>
        <dbReference type="Proteomes" id="UP000078287"/>
    </source>
</evidence>
<dbReference type="GO" id="GO:0043709">
    <property type="term" value="P:cell adhesion involved in single-species biofilm formation"/>
    <property type="evidence" value="ECO:0007669"/>
    <property type="project" value="TreeGrafter"/>
</dbReference>
<dbReference type="Pfam" id="PF13426">
    <property type="entry name" value="PAS_9"/>
    <property type="match status" value="1"/>
</dbReference>
<feature type="domain" description="PAC" evidence="2">
    <location>
        <begin position="327"/>
        <end position="379"/>
    </location>
</feature>
<dbReference type="GO" id="GO:0052621">
    <property type="term" value="F:diguanylate cyclase activity"/>
    <property type="evidence" value="ECO:0007669"/>
    <property type="project" value="TreeGrafter"/>
</dbReference>
<evidence type="ECO:0000259" key="2">
    <source>
        <dbReference type="PROSITE" id="PS50113"/>
    </source>
</evidence>
<dbReference type="Gene3D" id="3.30.450.20">
    <property type="entry name" value="PAS domain"/>
    <property type="match status" value="2"/>
</dbReference>
<dbReference type="NCBIfam" id="TIGR00254">
    <property type="entry name" value="GGDEF"/>
    <property type="match status" value="1"/>
</dbReference>
<name>A0A178LXR3_9CHLR</name>
<dbReference type="CDD" id="cd00130">
    <property type="entry name" value="PAS"/>
    <property type="match status" value="2"/>
</dbReference>
<dbReference type="Proteomes" id="UP000078287">
    <property type="component" value="Unassembled WGS sequence"/>
</dbReference>
<dbReference type="SMART" id="SM00091">
    <property type="entry name" value="PAS"/>
    <property type="match status" value="3"/>
</dbReference>
<dbReference type="InterPro" id="IPR035965">
    <property type="entry name" value="PAS-like_dom_sf"/>
</dbReference>
<dbReference type="SUPFAM" id="SSF55073">
    <property type="entry name" value="Nucleotide cyclase"/>
    <property type="match status" value="1"/>
</dbReference>
<dbReference type="InterPro" id="IPR013767">
    <property type="entry name" value="PAS_fold"/>
</dbReference>
<dbReference type="GO" id="GO:1902201">
    <property type="term" value="P:negative regulation of bacterial-type flagellum-dependent cell motility"/>
    <property type="evidence" value="ECO:0007669"/>
    <property type="project" value="TreeGrafter"/>
</dbReference>
<dbReference type="NCBIfam" id="TIGR00229">
    <property type="entry name" value="sensory_box"/>
    <property type="match status" value="2"/>
</dbReference>
<dbReference type="InterPro" id="IPR000700">
    <property type="entry name" value="PAS-assoc_C"/>
</dbReference>
<dbReference type="PROSITE" id="PS50113">
    <property type="entry name" value="PAC"/>
    <property type="match status" value="1"/>
</dbReference>
<gene>
    <name evidence="4" type="ORF">A6A03_19635</name>
</gene>
<dbReference type="SMART" id="SM00267">
    <property type="entry name" value="GGDEF"/>
    <property type="match status" value="1"/>
</dbReference>
<dbReference type="GO" id="GO:0006355">
    <property type="term" value="P:regulation of DNA-templated transcription"/>
    <property type="evidence" value="ECO:0007669"/>
    <property type="project" value="InterPro"/>
</dbReference>
<dbReference type="Pfam" id="PF00989">
    <property type="entry name" value="PAS"/>
    <property type="match status" value="1"/>
</dbReference>
<dbReference type="AlphaFoldDB" id="A0A178LXR3"/>
<comment type="caution">
    <text evidence="4">The sequence shown here is derived from an EMBL/GenBank/DDBJ whole genome shotgun (WGS) entry which is preliminary data.</text>
</comment>
<dbReference type="PANTHER" id="PTHR45138:SF9">
    <property type="entry name" value="DIGUANYLATE CYCLASE DGCM-RELATED"/>
    <property type="match status" value="1"/>
</dbReference>
<dbReference type="FunFam" id="3.30.70.270:FF:000001">
    <property type="entry name" value="Diguanylate cyclase domain protein"/>
    <property type="match status" value="1"/>
</dbReference>
<dbReference type="STRING" id="1707952.A6A03_19635"/>
<dbReference type="PANTHER" id="PTHR45138">
    <property type="entry name" value="REGULATORY COMPONENTS OF SENSORY TRANSDUCTION SYSTEM"/>
    <property type="match status" value="1"/>
</dbReference>
<sequence>MALSTLPPDLPEPRWPDFDRAVAIVILDRLPMALWIVDQNYRLIYANAAFRAQPPAGLPTGGQSGDRALPDPSPVEHYTQWKRSYERALNGETVTITIGAANYYAQPLQCPQRGALAVITAVPPSDSDSATLFRTAIETMPDPFGMYTAVRNLHGQIVDARITAVNAAMCSATGYRREELLNQRLLDLFPHYANDGTFADVRRLIETGAPVRRTTTIVKPSGEQRYVEVHAGKLNDGFVAIWHDIHDQHQLNRRIRQQADLLNQIADAVIATDLNYTVISWNRGAEQIYGWTEEEVIGKRLQTFFETRFNDTTSDEAAAVLRETGRWEGEVEQRRRDGKYVPIHSIVVLIRDEHGTPTGIVAVNRDISERRHFELLLMKANQRLEEAMIEARRQAAEILMVNELHDLLQVCQTTNEAAGVIAFSLQRIFPHQSGYLMVRQPGTANLNLLAAWNDTTTTPTSLTLDQCWALRRGLIHRTCTGEGMRCTHIRAHPDDCTCCVPLVVQGEIYGLLHIAGTELPRSELIVMTGDTIKLALSNLELRATLREQAIIDPLTGLYNRRYLESSLPRELHRAQREQTPLTVAMIDIDHFKQFNDQYGHDAGDALLRELAVIFREHLRQSDLACRYGGEEFVLILPGVNRATAQARLQRLRETVQRRQIAFAGQLLGPVTVSIGFVVCESDDQNMHLIIQHADTALYTAKRSGRNQVVDFADLHLLPFDEGSE</sequence>
<dbReference type="InterPro" id="IPR029787">
    <property type="entry name" value="Nucleotide_cyclase"/>
</dbReference>
<reference evidence="4 5" key="1">
    <citation type="submission" date="2016-04" db="EMBL/GenBank/DDBJ databases">
        <title>Chloroflexus islandicus sp. nov., a thermophilic filamentous anoxygenic phototrophic bacterium from geyser Strokkur (Iceland).</title>
        <authorList>
            <person name="Gaisin V.A."/>
            <person name="Kalashnikov A.M."/>
            <person name="Sukhacheva M.V."/>
            <person name="Grouzdev D.S."/>
            <person name="Ivanov T.M."/>
            <person name="Kuznetsov B."/>
            <person name="Gorlenko V.M."/>
        </authorList>
    </citation>
    <scope>NUCLEOTIDE SEQUENCE [LARGE SCALE GENOMIC DNA]</scope>
    <source>
        <strain evidence="5">isl-2</strain>
    </source>
</reference>
<dbReference type="SUPFAM" id="SSF55781">
    <property type="entry name" value="GAF domain-like"/>
    <property type="match status" value="1"/>
</dbReference>
<protein>
    <submittedName>
        <fullName evidence="4">Diguanylate cyclase</fullName>
    </submittedName>
</protein>
<evidence type="ECO:0000313" key="4">
    <source>
        <dbReference type="EMBL" id="OAN39222.1"/>
    </source>
</evidence>
<dbReference type="GO" id="GO:0005886">
    <property type="term" value="C:plasma membrane"/>
    <property type="evidence" value="ECO:0007669"/>
    <property type="project" value="TreeGrafter"/>
</dbReference>
<dbReference type="PROSITE" id="PS50887">
    <property type="entry name" value="GGDEF"/>
    <property type="match status" value="1"/>
</dbReference>
<dbReference type="InterPro" id="IPR000014">
    <property type="entry name" value="PAS"/>
</dbReference>
<dbReference type="EMBL" id="LWQS01000099">
    <property type="protein sequence ID" value="OAN39222.1"/>
    <property type="molecule type" value="Genomic_DNA"/>
</dbReference>
<dbReference type="CDD" id="cd01949">
    <property type="entry name" value="GGDEF"/>
    <property type="match status" value="1"/>
</dbReference>
<keyword evidence="5" id="KW-1185">Reference proteome</keyword>
<accession>A0A178LXR3</accession>
<dbReference type="InterPro" id="IPR001610">
    <property type="entry name" value="PAC"/>
</dbReference>
<dbReference type="OrthoDB" id="138436at2"/>
<dbReference type="PROSITE" id="PS50112">
    <property type="entry name" value="PAS"/>
    <property type="match status" value="1"/>
</dbReference>
<dbReference type="InterPro" id="IPR043128">
    <property type="entry name" value="Rev_trsase/Diguanyl_cyclase"/>
</dbReference>